<comment type="caution">
    <text evidence="2">The sequence shown here is derived from an EMBL/GenBank/DDBJ whole genome shotgun (WGS) entry which is preliminary data.</text>
</comment>
<feature type="signal peptide" evidence="1">
    <location>
        <begin position="1"/>
        <end position="23"/>
    </location>
</feature>
<keyword evidence="3" id="KW-1185">Reference proteome</keyword>
<dbReference type="AlphaFoldDB" id="A0A8T0I5K2"/>
<dbReference type="Proteomes" id="UP000822688">
    <property type="component" value="Chromosome 4"/>
</dbReference>
<proteinExistence type="predicted"/>
<sequence length="64" mass="7209">MMMAMAMMRIWLKLMAVAIASLGEGSGDTAAAVVHIEKVESRMENVRKYYGIRQVEDRTSMSVR</sequence>
<protein>
    <recommendedName>
        <fullName evidence="4">Secreted protein</fullName>
    </recommendedName>
</protein>
<evidence type="ECO:0000313" key="2">
    <source>
        <dbReference type="EMBL" id="KAG0578930.1"/>
    </source>
</evidence>
<gene>
    <name evidence="2" type="ORF">KC19_4G060900</name>
</gene>
<evidence type="ECO:0000256" key="1">
    <source>
        <dbReference type="SAM" id="SignalP"/>
    </source>
</evidence>
<name>A0A8T0I5K2_CERPU</name>
<dbReference type="EMBL" id="CM026424">
    <property type="protein sequence ID" value="KAG0578930.1"/>
    <property type="molecule type" value="Genomic_DNA"/>
</dbReference>
<keyword evidence="1" id="KW-0732">Signal</keyword>
<reference evidence="2" key="1">
    <citation type="submission" date="2020-06" db="EMBL/GenBank/DDBJ databases">
        <title>WGS assembly of Ceratodon purpureus strain R40.</title>
        <authorList>
            <person name="Carey S.B."/>
            <person name="Jenkins J."/>
            <person name="Shu S."/>
            <person name="Lovell J.T."/>
            <person name="Sreedasyam A."/>
            <person name="Maumus F."/>
            <person name="Tiley G.P."/>
            <person name="Fernandez-Pozo N."/>
            <person name="Barry K."/>
            <person name="Chen C."/>
            <person name="Wang M."/>
            <person name="Lipzen A."/>
            <person name="Daum C."/>
            <person name="Saski C.A."/>
            <person name="Payton A.C."/>
            <person name="Mcbreen J.C."/>
            <person name="Conrad R.E."/>
            <person name="Kollar L.M."/>
            <person name="Olsson S."/>
            <person name="Huttunen S."/>
            <person name="Landis J.B."/>
            <person name="Wickett N.J."/>
            <person name="Johnson M.G."/>
            <person name="Rensing S.A."/>
            <person name="Grimwood J."/>
            <person name="Schmutz J."/>
            <person name="Mcdaniel S.F."/>
        </authorList>
    </citation>
    <scope>NUCLEOTIDE SEQUENCE</scope>
    <source>
        <strain evidence="2">R40</strain>
    </source>
</reference>
<evidence type="ECO:0000313" key="3">
    <source>
        <dbReference type="Proteomes" id="UP000822688"/>
    </source>
</evidence>
<evidence type="ECO:0008006" key="4">
    <source>
        <dbReference type="Google" id="ProtNLM"/>
    </source>
</evidence>
<feature type="chain" id="PRO_5035749811" description="Secreted protein" evidence="1">
    <location>
        <begin position="24"/>
        <end position="64"/>
    </location>
</feature>
<accession>A0A8T0I5K2</accession>
<organism evidence="2 3">
    <name type="scientific">Ceratodon purpureus</name>
    <name type="common">Fire moss</name>
    <name type="synonym">Dicranum purpureum</name>
    <dbReference type="NCBI Taxonomy" id="3225"/>
    <lineage>
        <taxon>Eukaryota</taxon>
        <taxon>Viridiplantae</taxon>
        <taxon>Streptophyta</taxon>
        <taxon>Embryophyta</taxon>
        <taxon>Bryophyta</taxon>
        <taxon>Bryophytina</taxon>
        <taxon>Bryopsida</taxon>
        <taxon>Dicranidae</taxon>
        <taxon>Pseudoditrichales</taxon>
        <taxon>Ditrichaceae</taxon>
        <taxon>Ceratodon</taxon>
    </lineage>
</organism>